<keyword evidence="2" id="KW-1185">Reference proteome</keyword>
<dbReference type="STRING" id="316058.RPB_3324"/>
<gene>
    <name evidence="1" type="ordered locus">RPB_3324</name>
</gene>
<accession>Q2IUU0</accession>
<dbReference type="HOGENOM" id="CLU_745593_0_0_5"/>
<organism evidence="1 2">
    <name type="scientific">Rhodopseudomonas palustris (strain HaA2)</name>
    <dbReference type="NCBI Taxonomy" id="316058"/>
    <lineage>
        <taxon>Bacteria</taxon>
        <taxon>Pseudomonadati</taxon>
        <taxon>Pseudomonadota</taxon>
        <taxon>Alphaproteobacteria</taxon>
        <taxon>Hyphomicrobiales</taxon>
        <taxon>Nitrobacteraceae</taxon>
        <taxon>Rhodopseudomonas</taxon>
    </lineage>
</organism>
<dbReference type="RefSeq" id="WP_011442204.1">
    <property type="nucleotide sequence ID" value="NC_007778.1"/>
</dbReference>
<dbReference type="EMBL" id="CP000250">
    <property type="protein sequence ID" value="ABD08020.1"/>
    <property type="molecule type" value="Genomic_DNA"/>
</dbReference>
<reference evidence="1 2" key="1">
    <citation type="submission" date="2006-01" db="EMBL/GenBank/DDBJ databases">
        <title>Complete sequence of Rhodopseudomonas palustris HaA2.</title>
        <authorList>
            <consortium name="US DOE Joint Genome Institute"/>
            <person name="Copeland A."/>
            <person name="Lucas S."/>
            <person name="Lapidus A."/>
            <person name="Barry K."/>
            <person name="Detter J.C."/>
            <person name="Glavina T."/>
            <person name="Hammon N."/>
            <person name="Israni S."/>
            <person name="Pitluck S."/>
            <person name="Chain P."/>
            <person name="Malfatti S."/>
            <person name="Shin M."/>
            <person name="Vergez L."/>
            <person name="Schmutz J."/>
            <person name="Larimer F."/>
            <person name="Land M."/>
            <person name="Hauser L."/>
            <person name="Pelletier D.A."/>
            <person name="Kyrpides N."/>
            <person name="Anderson I."/>
            <person name="Oda Y."/>
            <person name="Harwood C.S."/>
            <person name="Richardson P."/>
        </authorList>
    </citation>
    <scope>NUCLEOTIDE SEQUENCE [LARGE SCALE GENOMIC DNA]</scope>
    <source>
        <strain evidence="1 2">HaA2</strain>
    </source>
</reference>
<sequence length="365" mass="41421">MSDQAAQEKVSAKTSSINSAFGAKNRARLINAYFDEMGGDEIPAECAWEHVYRLLLWVDQTTGLGHCYESDKSQPGKRWYSRSLAFHDWVSAAFGAPPAELARHIDWLFMRAAEDLAAHVLKRAKSVASRAELQRKPYEGRDFPKPGEDPELIVIFKEVLGPHLGSEPTPEAWNLLVQRVRQYLALDNKRKNLVGEGFEDVIAQVIRRTCPRADMEVFARRALHELPGFNRVRSGDKPNKVDVAVIRPSKRVLVTAKWSVRADREKQFITDFTDYVNAESMRQPFEYVFVTNEFDPARLVRACEQLVGNTAMFTHVVHISTDALKATYKPADTDQKEASSVERVLQHIEEGRLISLQKWLDKIAG</sequence>
<name>Q2IUU0_RHOP2</name>
<evidence type="ECO:0000313" key="1">
    <source>
        <dbReference type="EMBL" id="ABD08020.1"/>
    </source>
</evidence>
<evidence type="ECO:0000313" key="2">
    <source>
        <dbReference type="Proteomes" id="UP000008809"/>
    </source>
</evidence>
<dbReference type="KEGG" id="rpb:RPB_3324"/>
<dbReference type="Proteomes" id="UP000008809">
    <property type="component" value="Chromosome"/>
</dbReference>
<proteinExistence type="predicted"/>
<dbReference type="eggNOG" id="ENOG502ZCKI">
    <property type="taxonomic scope" value="Bacteria"/>
</dbReference>
<protein>
    <submittedName>
        <fullName evidence="1">Uncharacterized protein</fullName>
    </submittedName>
</protein>
<dbReference type="AlphaFoldDB" id="Q2IUU0"/>
<dbReference type="OrthoDB" id="8194459at2"/>